<dbReference type="Pfam" id="PF11926">
    <property type="entry name" value="DUF3444"/>
    <property type="match status" value="1"/>
</dbReference>
<comment type="caution">
    <text evidence="3">The sequence shown here is derived from an EMBL/GenBank/DDBJ whole genome shotgun (WGS) entry which is preliminary data.</text>
</comment>
<feature type="region of interest" description="Disordered" evidence="1">
    <location>
        <begin position="125"/>
        <end position="179"/>
    </location>
</feature>
<dbReference type="SUPFAM" id="SSF46565">
    <property type="entry name" value="Chaperone J-domain"/>
    <property type="match status" value="1"/>
</dbReference>
<sequence length="645" mass="73065">MECNKDEAVRAKEIAENKFRSKDVVGAMKFALKARNLYPELEGVQQMVSTLDVLIASEHKVSGESDWYKVLGVDPRADDETVRKQYRKIAVSLHPDKNKSVGADEAFKLVSQAWSLVSDKVKRTAYDQRRKANTSPKVPAPSGSGSHAPAQTDGFHNSKNNASSSKKTHRSNGFSGQYSHRQKSDTFWTVCRRCRTQYEYLRVYLNHNLLCPNCHKVFYAIEIPPPNSNAHRTRHHHSHQSQTTHQNIPNWGQSSGGASSSAANAFHQAYTKVKRSREEGQTTMKRDEAVRRKIASGNASKRKVSTNETLTSNQKIVSKTQTSVAGAANSIEPEIRKMLMQKARTEICNNLNTQKNSTVEEAAVVDDLNGDLAANGYNSVEPMDIDNNHSCTLRESFWDVYIDVPDPDFHDFDKDRSEKSFAENQIWAIYDDADGMPHRYALIRSVISCNPFKVKISWLIPMTSSQYGLLNWLTSGFLVTCGDFLLGRCEMINSLNCFSHKVRWTKGSNKMIRILPRKGDVWALYRNWASDWNELTPSEEIYKYDLVEILEDYDELMGVTTVPLVKVAGFRSMFHHHLDYKEVRQISREEMSRFSHFVPSFLHRGQEAPSAPKDCTELDPAATPEEFLHVVAVSTEEILSNGEDV</sequence>
<keyword evidence="4" id="KW-1185">Reference proteome</keyword>
<evidence type="ECO:0000259" key="2">
    <source>
        <dbReference type="PROSITE" id="PS50076"/>
    </source>
</evidence>
<protein>
    <recommendedName>
        <fullName evidence="2">J domain-containing protein</fullName>
    </recommendedName>
</protein>
<dbReference type="AlphaFoldDB" id="A0AAN7K748"/>
<feature type="region of interest" description="Disordered" evidence="1">
    <location>
        <begin position="228"/>
        <end position="311"/>
    </location>
</feature>
<dbReference type="InterPro" id="IPR001623">
    <property type="entry name" value="DnaJ_domain"/>
</dbReference>
<dbReference type="PRINTS" id="PR00625">
    <property type="entry name" value="JDOMAIN"/>
</dbReference>
<gene>
    <name evidence="3" type="ORF">SAY87_006077</name>
</gene>
<dbReference type="CDD" id="cd06257">
    <property type="entry name" value="DnaJ"/>
    <property type="match status" value="1"/>
</dbReference>
<accession>A0AAN7K748</accession>
<evidence type="ECO:0000256" key="1">
    <source>
        <dbReference type="SAM" id="MobiDB-lite"/>
    </source>
</evidence>
<dbReference type="InterPro" id="IPR036869">
    <property type="entry name" value="J_dom_sf"/>
</dbReference>
<feature type="domain" description="J" evidence="2">
    <location>
        <begin position="66"/>
        <end position="130"/>
    </location>
</feature>
<dbReference type="PANTHER" id="PTHR44137:SF58">
    <property type="entry name" value="J DOMAIN-CONTAINING PROTEIN"/>
    <property type="match status" value="1"/>
</dbReference>
<dbReference type="Pfam" id="PF00226">
    <property type="entry name" value="DnaJ"/>
    <property type="match status" value="1"/>
</dbReference>
<dbReference type="Pfam" id="PF23551">
    <property type="entry name" value="Zn_ribbon_20"/>
    <property type="match status" value="1"/>
</dbReference>
<dbReference type="InterPro" id="IPR056988">
    <property type="entry name" value="Zn_ribbon_pln"/>
</dbReference>
<reference evidence="3 4" key="1">
    <citation type="journal article" date="2023" name="Hortic Res">
        <title>Pangenome of water caltrop reveals structural variations and asymmetric subgenome divergence after allopolyploidization.</title>
        <authorList>
            <person name="Zhang X."/>
            <person name="Chen Y."/>
            <person name="Wang L."/>
            <person name="Yuan Y."/>
            <person name="Fang M."/>
            <person name="Shi L."/>
            <person name="Lu R."/>
            <person name="Comes H.P."/>
            <person name="Ma Y."/>
            <person name="Chen Y."/>
            <person name="Huang G."/>
            <person name="Zhou Y."/>
            <person name="Zheng Z."/>
            <person name="Qiu Y."/>
        </authorList>
    </citation>
    <scope>NUCLEOTIDE SEQUENCE [LARGE SCALE GENOMIC DNA]</scope>
    <source>
        <tissue evidence="3">Roots</tissue>
    </source>
</reference>
<dbReference type="PROSITE" id="PS50076">
    <property type="entry name" value="DNAJ_2"/>
    <property type="match status" value="1"/>
</dbReference>
<evidence type="ECO:0000313" key="3">
    <source>
        <dbReference type="EMBL" id="KAK4761184.1"/>
    </source>
</evidence>
<dbReference type="EMBL" id="JAXIOK010000010">
    <property type="protein sequence ID" value="KAK4761184.1"/>
    <property type="molecule type" value="Genomic_DNA"/>
</dbReference>
<dbReference type="SMART" id="SM00271">
    <property type="entry name" value="DnaJ"/>
    <property type="match status" value="1"/>
</dbReference>
<dbReference type="Gene3D" id="1.10.287.110">
    <property type="entry name" value="DnaJ domain"/>
    <property type="match status" value="1"/>
</dbReference>
<organism evidence="3 4">
    <name type="scientific">Trapa incisa</name>
    <dbReference type="NCBI Taxonomy" id="236973"/>
    <lineage>
        <taxon>Eukaryota</taxon>
        <taxon>Viridiplantae</taxon>
        <taxon>Streptophyta</taxon>
        <taxon>Embryophyta</taxon>
        <taxon>Tracheophyta</taxon>
        <taxon>Spermatophyta</taxon>
        <taxon>Magnoliopsida</taxon>
        <taxon>eudicotyledons</taxon>
        <taxon>Gunneridae</taxon>
        <taxon>Pentapetalae</taxon>
        <taxon>rosids</taxon>
        <taxon>malvids</taxon>
        <taxon>Myrtales</taxon>
        <taxon>Lythraceae</taxon>
        <taxon>Trapa</taxon>
    </lineage>
</organism>
<feature type="compositionally biased region" description="Low complexity" evidence="1">
    <location>
        <begin position="240"/>
        <end position="263"/>
    </location>
</feature>
<evidence type="ECO:0000313" key="4">
    <source>
        <dbReference type="Proteomes" id="UP001345219"/>
    </source>
</evidence>
<dbReference type="InterPro" id="IPR024593">
    <property type="entry name" value="DUF3444"/>
</dbReference>
<feature type="compositionally biased region" description="Basic and acidic residues" evidence="1">
    <location>
        <begin position="276"/>
        <end position="291"/>
    </location>
</feature>
<name>A0AAN7K748_9MYRT</name>
<proteinExistence type="predicted"/>
<dbReference type="PANTHER" id="PTHR44137">
    <property type="entry name" value="BNAC03G44070D PROTEIN"/>
    <property type="match status" value="1"/>
</dbReference>
<dbReference type="Proteomes" id="UP001345219">
    <property type="component" value="Chromosome 5"/>
</dbReference>